<dbReference type="InterPro" id="IPR050378">
    <property type="entry name" value="Metallo-dep_Hydrolases_sf"/>
</dbReference>
<dbReference type="OrthoDB" id="8791at2157"/>
<dbReference type="EMBL" id="FOXI01000028">
    <property type="protein sequence ID" value="SFQ17687.1"/>
    <property type="molecule type" value="Genomic_DNA"/>
</dbReference>
<dbReference type="Proteomes" id="UP000183769">
    <property type="component" value="Unassembled WGS sequence"/>
</dbReference>
<dbReference type="SUPFAM" id="SSF51338">
    <property type="entry name" value="Composite domain of metallo-dependent hydrolases"/>
    <property type="match status" value="1"/>
</dbReference>
<proteinExistence type="predicted"/>
<evidence type="ECO:0000259" key="1">
    <source>
        <dbReference type="Pfam" id="PF07969"/>
    </source>
</evidence>
<dbReference type="Gene3D" id="2.30.40.10">
    <property type="entry name" value="Urease, subunit C, domain 1"/>
    <property type="match status" value="1"/>
</dbReference>
<dbReference type="Pfam" id="PF07969">
    <property type="entry name" value="Amidohydro_3"/>
    <property type="match status" value="1"/>
</dbReference>
<dbReference type="InterPro" id="IPR013108">
    <property type="entry name" value="Amidohydro_3"/>
</dbReference>
<protein>
    <submittedName>
        <fullName evidence="2">N-acyl-D-amino-acid deacylase</fullName>
    </submittedName>
</protein>
<evidence type="ECO:0000313" key="3">
    <source>
        <dbReference type="Proteomes" id="UP000183769"/>
    </source>
</evidence>
<gene>
    <name evidence="2" type="ORF">SAMN05216277_1281</name>
</gene>
<keyword evidence="3" id="KW-1185">Reference proteome</keyword>
<name>A0A1I5WDH2_9EURY</name>
<sequence>MADLLIENARIVDGTGAPWFRGSVAVEGDRITDVVREKDPGIAAETVVDADGRVVSPGFIDTHSHSDMELFADATLAPKLRQGITTEILGQDGFSMAPM</sequence>
<dbReference type="AlphaFoldDB" id="A0A1I5WDH2"/>
<evidence type="ECO:0000313" key="2">
    <source>
        <dbReference type="EMBL" id="SFQ17687.1"/>
    </source>
</evidence>
<organism evidence="2 3">
    <name type="scientific">Halolamina pelagica</name>
    <dbReference type="NCBI Taxonomy" id="699431"/>
    <lineage>
        <taxon>Archaea</taxon>
        <taxon>Methanobacteriati</taxon>
        <taxon>Methanobacteriota</taxon>
        <taxon>Stenosarchaea group</taxon>
        <taxon>Halobacteria</taxon>
        <taxon>Halobacteriales</taxon>
        <taxon>Haloferacaceae</taxon>
    </lineage>
</organism>
<dbReference type="InterPro" id="IPR011059">
    <property type="entry name" value="Metal-dep_hydrolase_composite"/>
</dbReference>
<reference evidence="3" key="1">
    <citation type="submission" date="2016-10" db="EMBL/GenBank/DDBJ databases">
        <authorList>
            <person name="Varghese N."/>
            <person name="Submissions S."/>
        </authorList>
    </citation>
    <scope>NUCLEOTIDE SEQUENCE [LARGE SCALE GENOMIC DNA]</scope>
    <source>
        <strain evidence="3">CGMCC 1.10329</strain>
    </source>
</reference>
<dbReference type="PANTHER" id="PTHR11647:SF1">
    <property type="entry name" value="COLLAPSIN RESPONSE MEDIATOR PROTEIN"/>
    <property type="match status" value="1"/>
</dbReference>
<dbReference type="GO" id="GO:0005829">
    <property type="term" value="C:cytosol"/>
    <property type="evidence" value="ECO:0007669"/>
    <property type="project" value="TreeGrafter"/>
</dbReference>
<feature type="domain" description="Amidohydrolase 3" evidence="1">
    <location>
        <begin position="47"/>
        <end position="94"/>
    </location>
</feature>
<dbReference type="PANTHER" id="PTHR11647">
    <property type="entry name" value="HYDRANTOINASE/DIHYDROPYRIMIDINASE FAMILY MEMBER"/>
    <property type="match status" value="1"/>
</dbReference>
<feature type="non-terminal residue" evidence="2">
    <location>
        <position position="99"/>
    </location>
</feature>
<dbReference type="GO" id="GO:0016812">
    <property type="term" value="F:hydrolase activity, acting on carbon-nitrogen (but not peptide) bonds, in cyclic amides"/>
    <property type="evidence" value="ECO:0007669"/>
    <property type="project" value="TreeGrafter"/>
</dbReference>
<dbReference type="RefSeq" id="WP_143077026.1">
    <property type="nucleotide sequence ID" value="NZ_FOXI01000028.1"/>
</dbReference>
<accession>A0A1I5WDH2</accession>